<dbReference type="CDD" id="cd09272">
    <property type="entry name" value="RNase_HI_RT_Ty1"/>
    <property type="match status" value="1"/>
</dbReference>
<reference evidence="2" key="2">
    <citation type="submission" date="2022-01" db="EMBL/GenBank/DDBJ databases">
        <authorList>
            <person name="Yamashiro T."/>
            <person name="Shiraishi A."/>
            <person name="Satake H."/>
            <person name="Nakayama K."/>
        </authorList>
    </citation>
    <scope>NUCLEOTIDE SEQUENCE</scope>
</reference>
<keyword evidence="3" id="KW-1185">Reference proteome</keyword>
<dbReference type="PANTHER" id="PTHR11439">
    <property type="entry name" value="GAG-POL-RELATED RETROTRANSPOSON"/>
    <property type="match status" value="1"/>
</dbReference>
<reference evidence="2" key="1">
    <citation type="journal article" date="2022" name="Int. J. Mol. Sci.">
        <title>Draft Genome of Tanacetum Coccineum: Genomic Comparison of Closely Related Tanacetum-Family Plants.</title>
        <authorList>
            <person name="Yamashiro T."/>
            <person name="Shiraishi A."/>
            <person name="Nakayama K."/>
            <person name="Satake H."/>
        </authorList>
    </citation>
    <scope>NUCLEOTIDE SEQUENCE</scope>
</reference>
<dbReference type="Proteomes" id="UP001151760">
    <property type="component" value="Unassembled WGS sequence"/>
</dbReference>
<comment type="caution">
    <text evidence="2">The sequence shown here is derived from an EMBL/GenBank/DDBJ whole genome shotgun (WGS) entry which is preliminary data.</text>
</comment>
<dbReference type="PANTHER" id="PTHR11439:SF524">
    <property type="entry name" value="RNA-DIRECTED DNA POLYMERASE, PROTEIN KINASE RLK-PELLE-DLSV FAMILY"/>
    <property type="match status" value="1"/>
</dbReference>
<sequence length="346" mass="38448">MGLNRPLGPGFSDLQPMLLGLVFSTVDVTHHFLFTDRALLQRIIASLHAEFSMTDLGPLNYFLGVSVTRNTSGMFLSQQKYATEVLERAGMLTCNPCRTPVDTDSKLAAAGDPVSDPTLYRRLAGALQYLTFTRPDISYAVQQVCLFMHDPREPHFSALKRILRYVRGTLTSGLQLYSSTTSSLVAYSDADWAGCPTTRRSTSGYCVFLGNNLLSWSSKRQFTLSRSSAEAEYRGVANAVAETCWLRNLLRELHTPLSTATIVYCDNVSAVYLSSNPVQHQRTKHIEIDIHFVRDLVTTGHIRVLHVPSRYQYADIFTKGLPTALFDEFRDSLSVRSSPAQTAGGC</sequence>
<name>A0ABQ5HFK1_9ASTR</name>
<accession>A0ABQ5HFK1</accession>
<organism evidence="2 3">
    <name type="scientific">Tanacetum coccineum</name>
    <dbReference type="NCBI Taxonomy" id="301880"/>
    <lineage>
        <taxon>Eukaryota</taxon>
        <taxon>Viridiplantae</taxon>
        <taxon>Streptophyta</taxon>
        <taxon>Embryophyta</taxon>
        <taxon>Tracheophyta</taxon>
        <taxon>Spermatophyta</taxon>
        <taxon>Magnoliopsida</taxon>
        <taxon>eudicotyledons</taxon>
        <taxon>Gunneridae</taxon>
        <taxon>Pentapetalae</taxon>
        <taxon>asterids</taxon>
        <taxon>campanulids</taxon>
        <taxon>Asterales</taxon>
        <taxon>Asteraceae</taxon>
        <taxon>Asteroideae</taxon>
        <taxon>Anthemideae</taxon>
        <taxon>Anthemidinae</taxon>
        <taxon>Tanacetum</taxon>
    </lineage>
</organism>
<dbReference type="EMBL" id="BQNB010019568">
    <property type="protein sequence ID" value="GJT86672.1"/>
    <property type="molecule type" value="Genomic_DNA"/>
</dbReference>
<dbReference type="InterPro" id="IPR043502">
    <property type="entry name" value="DNA/RNA_pol_sf"/>
</dbReference>
<proteinExistence type="predicted"/>
<evidence type="ECO:0000313" key="3">
    <source>
        <dbReference type="Proteomes" id="UP001151760"/>
    </source>
</evidence>
<gene>
    <name evidence="2" type="ORF">Tco_1068389</name>
</gene>
<feature type="domain" description="Reverse transcriptase Ty1/copia-type" evidence="1">
    <location>
        <begin position="36"/>
        <end position="101"/>
    </location>
</feature>
<evidence type="ECO:0000313" key="2">
    <source>
        <dbReference type="EMBL" id="GJT86672.1"/>
    </source>
</evidence>
<evidence type="ECO:0000259" key="1">
    <source>
        <dbReference type="Pfam" id="PF07727"/>
    </source>
</evidence>
<dbReference type="InterPro" id="IPR013103">
    <property type="entry name" value="RVT_2"/>
</dbReference>
<dbReference type="Pfam" id="PF07727">
    <property type="entry name" value="RVT_2"/>
    <property type="match status" value="1"/>
</dbReference>
<protein>
    <submittedName>
        <fullName evidence="2">Ribonuclease H-like domain-containing protein</fullName>
    </submittedName>
</protein>
<dbReference type="SUPFAM" id="SSF56672">
    <property type="entry name" value="DNA/RNA polymerases"/>
    <property type="match status" value="1"/>
</dbReference>